<dbReference type="GO" id="GO:0005737">
    <property type="term" value="C:cytoplasm"/>
    <property type="evidence" value="ECO:0007669"/>
    <property type="project" value="UniProtKB-SubCell"/>
</dbReference>
<feature type="binding site" evidence="11">
    <location>
        <position position="199"/>
    </location>
    <ligand>
        <name>Zn(2+)</name>
        <dbReference type="ChEBI" id="CHEBI:29105"/>
        <label>1</label>
    </ligand>
</feature>
<dbReference type="RefSeq" id="WP_183374666.1">
    <property type="nucleotide sequence ID" value="NZ_CBCSFZ010000007.1"/>
</dbReference>
<comment type="subcellular location">
    <subcellularLocation>
        <location evidence="11">Cytoplasm</location>
    </subcellularLocation>
</comment>
<accession>A0A839QX22</accession>
<feature type="binding site" evidence="11">
    <location>
        <position position="139"/>
    </location>
    <ligand>
        <name>Zn(2+)</name>
        <dbReference type="ChEBI" id="CHEBI:29105"/>
        <label>1</label>
    </ligand>
</feature>
<feature type="zinc finger region" description="CR-type" evidence="12">
    <location>
        <begin position="126"/>
        <end position="208"/>
    </location>
</feature>
<dbReference type="NCBIfam" id="NF008035">
    <property type="entry name" value="PRK10767.1"/>
    <property type="match status" value="1"/>
</dbReference>
<dbReference type="InterPro" id="IPR001623">
    <property type="entry name" value="DnaJ_domain"/>
</dbReference>
<comment type="caution">
    <text evidence="16">The sequence shown here is derived from an EMBL/GenBank/DDBJ whole genome shotgun (WGS) entry which is preliminary data.</text>
</comment>
<feature type="binding site" evidence="11">
    <location>
        <position position="182"/>
    </location>
    <ligand>
        <name>Zn(2+)</name>
        <dbReference type="ChEBI" id="CHEBI:29105"/>
        <label>2</label>
    </ligand>
</feature>
<gene>
    <name evidence="11" type="primary">dnaJ</name>
    <name evidence="16" type="ORF">FHX50_000779</name>
</gene>
<comment type="subunit">
    <text evidence="11">Homodimer.</text>
</comment>
<dbReference type="GO" id="GO:0051082">
    <property type="term" value="F:unfolded protein binding"/>
    <property type="evidence" value="ECO:0007669"/>
    <property type="project" value="UniProtKB-UniRule"/>
</dbReference>
<dbReference type="GO" id="GO:0009408">
    <property type="term" value="P:response to heat"/>
    <property type="evidence" value="ECO:0007669"/>
    <property type="project" value="InterPro"/>
</dbReference>
<evidence type="ECO:0000256" key="12">
    <source>
        <dbReference type="PROSITE-ProRule" id="PRU00546"/>
    </source>
</evidence>
<evidence type="ECO:0000313" key="16">
    <source>
        <dbReference type="EMBL" id="MBB3022531.1"/>
    </source>
</evidence>
<proteinExistence type="inferred from homology"/>
<evidence type="ECO:0000256" key="11">
    <source>
        <dbReference type="HAMAP-Rule" id="MF_01152"/>
    </source>
</evidence>
<feature type="binding site" evidence="11">
    <location>
        <position position="196"/>
    </location>
    <ligand>
        <name>Zn(2+)</name>
        <dbReference type="ChEBI" id="CHEBI:29105"/>
        <label>1</label>
    </ligand>
</feature>
<dbReference type="InterPro" id="IPR001305">
    <property type="entry name" value="HSP_DnaJ_Cys-rich_dom"/>
</dbReference>
<dbReference type="FunFam" id="2.60.260.20:FF:000005">
    <property type="entry name" value="Chaperone protein dnaJ 1, mitochondrial"/>
    <property type="match status" value="1"/>
</dbReference>
<dbReference type="SUPFAM" id="SSF46565">
    <property type="entry name" value="Chaperone J-domain"/>
    <property type="match status" value="1"/>
</dbReference>
<dbReference type="CDD" id="cd10719">
    <property type="entry name" value="DnaJ_zf"/>
    <property type="match status" value="1"/>
</dbReference>
<dbReference type="GO" id="GO:0042026">
    <property type="term" value="P:protein refolding"/>
    <property type="evidence" value="ECO:0007669"/>
    <property type="project" value="TreeGrafter"/>
</dbReference>
<evidence type="ECO:0000256" key="8">
    <source>
        <dbReference type="ARBA" id="ARBA00023186"/>
    </source>
</evidence>
<dbReference type="InterPro" id="IPR012724">
    <property type="entry name" value="DnaJ"/>
</dbReference>
<dbReference type="CDD" id="cd10747">
    <property type="entry name" value="DnaJ_C"/>
    <property type="match status" value="1"/>
</dbReference>
<evidence type="ECO:0000256" key="7">
    <source>
        <dbReference type="ARBA" id="ARBA00023016"/>
    </source>
</evidence>
<feature type="domain" description="J" evidence="14">
    <location>
        <begin position="4"/>
        <end position="68"/>
    </location>
</feature>
<dbReference type="Gene3D" id="2.60.260.20">
    <property type="entry name" value="Urease metallochaperone UreE, N-terminal domain"/>
    <property type="match status" value="2"/>
</dbReference>
<comment type="caution">
    <text evidence="11">Lacks conserved residue(s) required for the propagation of feature annotation.</text>
</comment>
<name>A0A839QX22_9MICO</name>
<dbReference type="SUPFAM" id="SSF49493">
    <property type="entry name" value="HSP40/DnaJ peptide-binding domain"/>
    <property type="match status" value="2"/>
</dbReference>
<feature type="binding site" evidence="11">
    <location>
        <position position="159"/>
    </location>
    <ligand>
        <name>Zn(2+)</name>
        <dbReference type="ChEBI" id="CHEBI:29105"/>
        <label>2</label>
    </ligand>
</feature>
<dbReference type="InterPro" id="IPR002939">
    <property type="entry name" value="DnaJ_C"/>
</dbReference>
<comment type="similarity">
    <text evidence="9 11">Belongs to the DnaJ family.</text>
</comment>
<dbReference type="PRINTS" id="PR00625">
    <property type="entry name" value="JDOMAIN"/>
</dbReference>
<evidence type="ECO:0000256" key="3">
    <source>
        <dbReference type="ARBA" id="ARBA00022723"/>
    </source>
</evidence>
<dbReference type="InterPro" id="IPR036410">
    <property type="entry name" value="HSP_DnaJ_Cys-rich_dom_sf"/>
</dbReference>
<dbReference type="Proteomes" id="UP000568050">
    <property type="component" value="Unassembled WGS sequence"/>
</dbReference>
<feature type="binding site" evidence="11">
    <location>
        <position position="142"/>
    </location>
    <ligand>
        <name>Zn(2+)</name>
        <dbReference type="ChEBI" id="CHEBI:29105"/>
        <label>1</label>
    </ligand>
</feature>
<evidence type="ECO:0000256" key="2">
    <source>
        <dbReference type="ARBA" id="ARBA00022705"/>
    </source>
</evidence>
<dbReference type="InterPro" id="IPR036869">
    <property type="entry name" value="J_dom_sf"/>
</dbReference>
<dbReference type="PROSITE" id="PS51188">
    <property type="entry name" value="ZF_CR"/>
    <property type="match status" value="1"/>
</dbReference>
<comment type="domain">
    <text evidence="11">The J domain is necessary and sufficient to stimulate DnaK ATPase activity. Zinc center 1 plays an important role in the autonomous, DnaK-independent chaperone activity of DnaJ. Zinc center 2 is essential for interaction with DnaK and for DnaJ activity.</text>
</comment>
<keyword evidence="1 11" id="KW-0963">Cytoplasm</keyword>
<evidence type="ECO:0000256" key="13">
    <source>
        <dbReference type="SAM" id="MobiDB-lite"/>
    </source>
</evidence>
<dbReference type="Pfam" id="PF00226">
    <property type="entry name" value="DnaJ"/>
    <property type="match status" value="1"/>
</dbReference>
<feature type="region of interest" description="Disordered" evidence="13">
    <location>
        <begin position="346"/>
        <end position="382"/>
    </location>
</feature>
<organism evidence="16 17">
    <name type="scientific">Helcobacillus massiliensis</name>
    <dbReference type="NCBI Taxonomy" id="521392"/>
    <lineage>
        <taxon>Bacteria</taxon>
        <taxon>Bacillati</taxon>
        <taxon>Actinomycetota</taxon>
        <taxon>Actinomycetes</taxon>
        <taxon>Micrococcales</taxon>
        <taxon>Dermabacteraceae</taxon>
        <taxon>Helcobacillus</taxon>
    </lineage>
</organism>
<evidence type="ECO:0000256" key="5">
    <source>
        <dbReference type="ARBA" id="ARBA00022771"/>
    </source>
</evidence>
<feature type="binding site" evidence="11">
    <location>
        <position position="185"/>
    </location>
    <ligand>
        <name>Zn(2+)</name>
        <dbReference type="ChEBI" id="CHEBI:29105"/>
        <label>2</label>
    </ligand>
</feature>
<evidence type="ECO:0000256" key="10">
    <source>
        <dbReference type="ARBA" id="ARBA00067609"/>
    </source>
</evidence>
<dbReference type="GO" id="GO:0008270">
    <property type="term" value="F:zinc ion binding"/>
    <property type="evidence" value="ECO:0007669"/>
    <property type="project" value="UniProtKB-UniRule"/>
</dbReference>
<dbReference type="Gene3D" id="1.10.287.110">
    <property type="entry name" value="DnaJ domain"/>
    <property type="match status" value="1"/>
</dbReference>
<dbReference type="Pfam" id="PF00684">
    <property type="entry name" value="DnaJ_CXXCXGXG"/>
    <property type="match status" value="1"/>
</dbReference>
<dbReference type="GO" id="GO:0005524">
    <property type="term" value="F:ATP binding"/>
    <property type="evidence" value="ECO:0007669"/>
    <property type="project" value="InterPro"/>
</dbReference>
<reference evidence="16 17" key="1">
    <citation type="submission" date="2020-08" db="EMBL/GenBank/DDBJ databases">
        <title>Sequencing the genomes of 1000 actinobacteria strains.</title>
        <authorList>
            <person name="Klenk H.-P."/>
        </authorList>
    </citation>
    <scope>NUCLEOTIDE SEQUENCE [LARGE SCALE GENOMIC DNA]</scope>
    <source>
        <strain evidence="16 17">DSM 23040</strain>
    </source>
</reference>
<dbReference type="HAMAP" id="MF_01152">
    <property type="entry name" value="DnaJ"/>
    <property type="match status" value="1"/>
</dbReference>
<sequence length="382" mass="41410">MNEDFYELLGVSRDASADDIKRAYRKAARKLHPDVNPSEDAADQMKKVSQAYETLSNPEKRRMYDMGGGTGGFGGFGGGGASFDFSDIFDMFTGGQGRAQGPIPRQRRGNDILRRVAVSLDDIVFGSEAEVDFRTAVACTRCSGSCCEPGTSPSRCSTCSGTGHVQRVTQSLLGQMVQMAPCSVCHGHGDVIENPCTECSGHGRVQQKRTITVTIPSGLENGTRIQLRGEGEVGEAAGPSGDLFVEIAIEDHDTFHRDGTNLIARITVSMVAAALGTTITLPTFDGDKEVQIRPGTQPGEIITLDGFGITQFRSDKRGDIHLDVDVEIPTKLSREQQDLLRQFADARDEPDVAEAPRNAANEPRTAGRKSRFSKLRDRLRDL</sequence>
<keyword evidence="2 11" id="KW-0235">DNA replication</keyword>
<dbReference type="AlphaFoldDB" id="A0A839QX22"/>
<dbReference type="Gene3D" id="2.10.230.10">
    <property type="entry name" value="Heat shock protein DnaJ, cysteine-rich domain"/>
    <property type="match status" value="1"/>
</dbReference>
<dbReference type="CDD" id="cd06257">
    <property type="entry name" value="DnaJ"/>
    <property type="match status" value="1"/>
</dbReference>
<keyword evidence="4 11" id="KW-0677">Repeat</keyword>
<feature type="binding site" evidence="11">
    <location>
        <position position="156"/>
    </location>
    <ligand>
        <name>Zn(2+)</name>
        <dbReference type="ChEBI" id="CHEBI:29105"/>
        <label>2</label>
    </ligand>
</feature>
<dbReference type="GO" id="GO:0031072">
    <property type="term" value="F:heat shock protein binding"/>
    <property type="evidence" value="ECO:0007669"/>
    <property type="project" value="InterPro"/>
</dbReference>
<evidence type="ECO:0000313" key="17">
    <source>
        <dbReference type="Proteomes" id="UP000568050"/>
    </source>
</evidence>
<evidence type="ECO:0000256" key="1">
    <source>
        <dbReference type="ARBA" id="ARBA00022490"/>
    </source>
</evidence>
<keyword evidence="5 11" id="KW-0863">Zinc-finger</keyword>
<feature type="domain" description="CR-type" evidence="15">
    <location>
        <begin position="126"/>
        <end position="208"/>
    </location>
</feature>
<dbReference type="GO" id="GO:0006260">
    <property type="term" value="P:DNA replication"/>
    <property type="evidence" value="ECO:0007669"/>
    <property type="project" value="UniProtKB-KW"/>
</dbReference>
<dbReference type="InterPro" id="IPR008971">
    <property type="entry name" value="HSP40/DnaJ_pept-bd"/>
</dbReference>
<keyword evidence="3 11" id="KW-0479">Metal-binding</keyword>
<dbReference type="PROSITE" id="PS50076">
    <property type="entry name" value="DNAJ_2"/>
    <property type="match status" value="1"/>
</dbReference>
<keyword evidence="8 11" id="KW-0143">Chaperone</keyword>
<dbReference type="PANTHER" id="PTHR43096:SF48">
    <property type="entry name" value="CHAPERONE PROTEIN DNAJ"/>
    <property type="match status" value="1"/>
</dbReference>
<comment type="cofactor">
    <cofactor evidence="11">
        <name>Zn(2+)</name>
        <dbReference type="ChEBI" id="CHEBI:29105"/>
    </cofactor>
    <text evidence="11">Binds 2 Zn(2+) ions per monomer.</text>
</comment>
<dbReference type="FunFam" id="2.10.230.10:FF:000002">
    <property type="entry name" value="Molecular chaperone DnaJ"/>
    <property type="match status" value="1"/>
</dbReference>
<dbReference type="PANTHER" id="PTHR43096">
    <property type="entry name" value="DNAJ HOMOLOG 1, MITOCHONDRIAL-RELATED"/>
    <property type="match status" value="1"/>
</dbReference>
<dbReference type="Pfam" id="PF01556">
    <property type="entry name" value="DnaJ_C"/>
    <property type="match status" value="1"/>
</dbReference>
<dbReference type="EMBL" id="JACHWP010000001">
    <property type="protein sequence ID" value="MBB3022531.1"/>
    <property type="molecule type" value="Genomic_DNA"/>
</dbReference>
<dbReference type="SMART" id="SM00271">
    <property type="entry name" value="DnaJ"/>
    <property type="match status" value="1"/>
</dbReference>
<dbReference type="SUPFAM" id="SSF57938">
    <property type="entry name" value="DnaJ/Hsp40 cysteine-rich domain"/>
    <property type="match status" value="1"/>
</dbReference>
<keyword evidence="6 11" id="KW-0862">Zinc</keyword>
<evidence type="ECO:0000259" key="15">
    <source>
        <dbReference type="PROSITE" id="PS51188"/>
    </source>
</evidence>
<evidence type="ECO:0000256" key="4">
    <source>
        <dbReference type="ARBA" id="ARBA00022737"/>
    </source>
</evidence>
<comment type="function">
    <text evidence="11">Participates actively in the response to hyperosmotic and heat shock by preventing the aggregation of stress-denatured proteins and by disaggregating proteins, also in an autonomous, DnaK-independent fashion. Unfolded proteins bind initially to DnaJ; upon interaction with the DnaJ-bound protein, DnaK hydrolyzes its bound ATP, resulting in the formation of a stable complex. GrpE releases ADP from DnaK; ATP binding to DnaK triggers the release of the substrate protein, thus completing the reaction cycle. Several rounds of ATP-dependent interactions between DnaJ, DnaK and GrpE are required for fully efficient folding. Also involved, together with DnaK and GrpE, in the DNA replication of plasmids through activation of initiation proteins.</text>
</comment>
<evidence type="ECO:0000256" key="9">
    <source>
        <dbReference type="ARBA" id="ARBA00061004"/>
    </source>
</evidence>
<keyword evidence="17" id="KW-1185">Reference proteome</keyword>
<evidence type="ECO:0000256" key="6">
    <source>
        <dbReference type="ARBA" id="ARBA00022833"/>
    </source>
</evidence>
<evidence type="ECO:0000259" key="14">
    <source>
        <dbReference type="PROSITE" id="PS50076"/>
    </source>
</evidence>
<keyword evidence="7 11" id="KW-0346">Stress response</keyword>
<protein>
    <recommendedName>
        <fullName evidence="10 11">Chaperone protein DnaJ</fullName>
    </recommendedName>
</protein>